<keyword evidence="3" id="KW-1185">Reference proteome</keyword>
<dbReference type="EMBL" id="LT629799">
    <property type="protein sequence ID" value="SDU93985.1"/>
    <property type="molecule type" value="Genomic_DNA"/>
</dbReference>
<evidence type="ECO:0000256" key="1">
    <source>
        <dbReference type="SAM" id="Phobius"/>
    </source>
</evidence>
<sequence>MITRTIGDEASVSDYWVAEWLRERGLTSWEAARIRIATDDGLDSALAAAEDAQALPDVPAGKNFVAGTGSDLTTRFACNDIKCLKATVDKLVRQTWLFFDHVIVVGLDPQDFLLSASQDREDAREKLATAVEVYLYIRDADVTEFFHFRRDMRLCTEHLNQHALEAGLSPVDEMVKLLRREFKNGGKLKVIDTSSGRKWVFRHPALSTVSIGKVPPELSTAKLKNRVIERQARGLVASYTRSVSLARRSRATLGQFALETSKVKLASAANRVEVGEVALNVAVPLFHDAPIGQLLSFRAAEREEFEIFRSALSKAIKERLANVEEPDAVGLAKEIVEDVLNPAIASLTLRSQKSARILGARSAGSLAVGGLMTTVGLMQFTPLILPGLVLATGAAVANYAEYLKDRREVDLNELHFLWRAGSTIHG</sequence>
<name>A0A1H2MLW8_9ACTN</name>
<dbReference type="STRING" id="546874.SAMN04488544_2290"/>
<evidence type="ECO:0000313" key="3">
    <source>
        <dbReference type="Proteomes" id="UP000198825"/>
    </source>
</evidence>
<accession>A0A1H2MLW8</accession>
<dbReference type="Proteomes" id="UP000198825">
    <property type="component" value="Chromosome I"/>
</dbReference>
<reference evidence="3" key="1">
    <citation type="submission" date="2016-10" db="EMBL/GenBank/DDBJ databases">
        <authorList>
            <person name="Varghese N."/>
            <person name="Submissions S."/>
        </authorList>
    </citation>
    <scope>NUCLEOTIDE SEQUENCE [LARGE SCALE GENOMIC DNA]</scope>
    <source>
        <strain evidence="3">DSM 21743</strain>
    </source>
</reference>
<keyword evidence="1" id="KW-1133">Transmembrane helix</keyword>
<evidence type="ECO:0000313" key="2">
    <source>
        <dbReference type="EMBL" id="SDU93985.1"/>
    </source>
</evidence>
<dbReference type="AlphaFoldDB" id="A0A1H2MLW8"/>
<keyword evidence="1" id="KW-0812">Transmembrane</keyword>
<gene>
    <name evidence="2" type="ORF">SAMN04488544_2290</name>
</gene>
<proteinExistence type="predicted"/>
<organism evidence="2 3">
    <name type="scientific">Microlunatus sagamiharensis</name>
    <dbReference type="NCBI Taxonomy" id="546874"/>
    <lineage>
        <taxon>Bacteria</taxon>
        <taxon>Bacillati</taxon>
        <taxon>Actinomycetota</taxon>
        <taxon>Actinomycetes</taxon>
        <taxon>Propionibacteriales</taxon>
        <taxon>Propionibacteriaceae</taxon>
        <taxon>Microlunatus</taxon>
    </lineage>
</organism>
<keyword evidence="1" id="KW-0472">Membrane</keyword>
<feature type="transmembrane region" description="Helical" evidence="1">
    <location>
        <begin position="383"/>
        <end position="400"/>
    </location>
</feature>
<protein>
    <submittedName>
        <fullName evidence="2">Uncharacterized protein</fullName>
    </submittedName>
</protein>